<dbReference type="InterPro" id="IPR001680">
    <property type="entry name" value="WD40_rpt"/>
</dbReference>
<dbReference type="OrthoDB" id="9805828at2"/>
<dbReference type="Proteomes" id="UP000295122">
    <property type="component" value="Unassembled WGS sequence"/>
</dbReference>
<keyword evidence="5" id="KW-1185">Reference proteome</keyword>
<proteinExistence type="predicted"/>
<dbReference type="InterPro" id="IPR011047">
    <property type="entry name" value="Quinoprotein_ADH-like_sf"/>
</dbReference>
<dbReference type="SUPFAM" id="SSF50998">
    <property type="entry name" value="Quinoprotein alcohol dehydrogenase-like"/>
    <property type="match status" value="1"/>
</dbReference>
<dbReference type="PROSITE" id="PS50082">
    <property type="entry name" value="WD_REPEATS_2"/>
    <property type="match status" value="2"/>
</dbReference>
<dbReference type="PANTHER" id="PTHR19879">
    <property type="entry name" value="TRANSCRIPTION INITIATION FACTOR TFIID"/>
    <property type="match status" value="1"/>
</dbReference>
<dbReference type="EMBL" id="SNZR01000013">
    <property type="protein sequence ID" value="TDR89888.1"/>
    <property type="molecule type" value="Genomic_DNA"/>
</dbReference>
<dbReference type="Gene3D" id="3.40.50.10140">
    <property type="entry name" value="Toll/interleukin-1 receptor homology (TIR) domain"/>
    <property type="match status" value="1"/>
</dbReference>
<dbReference type="InterPro" id="IPR035897">
    <property type="entry name" value="Toll_tir_struct_dom_sf"/>
</dbReference>
<name>A0A4R7BVK4_9HYPH</name>
<dbReference type="RefSeq" id="WP_133770854.1">
    <property type="nucleotide sequence ID" value="NZ_SNZR01000013.1"/>
</dbReference>
<dbReference type="Pfam" id="PF20703">
    <property type="entry name" value="nSTAND1"/>
    <property type="match status" value="1"/>
</dbReference>
<dbReference type="PANTHER" id="PTHR19879:SF9">
    <property type="entry name" value="TRANSCRIPTION INITIATION FACTOR TFIID SUBUNIT 5"/>
    <property type="match status" value="1"/>
</dbReference>
<protein>
    <submittedName>
        <fullName evidence="4">WD-40 repeat-containing protein</fullName>
    </submittedName>
</protein>
<dbReference type="Gene3D" id="2.130.10.10">
    <property type="entry name" value="YVTN repeat-like/Quinoprotein amine dehydrogenase"/>
    <property type="match status" value="2"/>
</dbReference>
<evidence type="ECO:0000256" key="1">
    <source>
        <dbReference type="PROSITE-ProRule" id="PRU00221"/>
    </source>
</evidence>
<feature type="domain" description="TIR" evidence="2">
    <location>
        <begin position="5"/>
        <end position="119"/>
    </location>
</feature>
<dbReference type="SMART" id="SM00320">
    <property type="entry name" value="WD40"/>
    <property type="match status" value="9"/>
</dbReference>
<dbReference type="GO" id="GO:0007165">
    <property type="term" value="P:signal transduction"/>
    <property type="evidence" value="ECO:0007669"/>
    <property type="project" value="InterPro"/>
</dbReference>
<accession>A0A4R7BVK4</accession>
<reference evidence="4 5" key="1">
    <citation type="submission" date="2019-03" db="EMBL/GenBank/DDBJ databases">
        <title>Genomic Encyclopedia of Type Strains, Phase IV (KMG-IV): sequencing the most valuable type-strain genomes for metagenomic binning, comparative biology and taxonomic classification.</title>
        <authorList>
            <person name="Goeker M."/>
        </authorList>
    </citation>
    <scope>NUCLEOTIDE SEQUENCE [LARGE SCALE GENOMIC DNA]</scope>
    <source>
        <strain evidence="4 5">DSM 25903</strain>
    </source>
</reference>
<dbReference type="InterPro" id="IPR049052">
    <property type="entry name" value="nSTAND1"/>
</dbReference>
<feature type="domain" description="Novel STAND NTPase 1" evidence="3">
    <location>
        <begin position="173"/>
        <end position="603"/>
    </location>
</feature>
<feature type="repeat" description="WD" evidence="1">
    <location>
        <begin position="1311"/>
        <end position="1342"/>
    </location>
</feature>
<feature type="repeat" description="WD" evidence="1">
    <location>
        <begin position="1050"/>
        <end position="1081"/>
    </location>
</feature>
<sequence>MSRLFISHSSQNNPEAAALNLWLKEQGWDDVFLDVTPDRGIAAGERWERALNEAASRCEVVLFLVSRGWIASRWCRKEYELARRLNKRLLGALIEVIPVEDLPGEITETFQMADLASGSDHRMFRAELPRTHEEVHVTFSREGLFRLKDGLNKAGLDPRFFPWPPDHDPGRAPYRGLKPLEQEDAGIFFGREAPIVEGLDMLRGLAEMAAPRLFVILGASGAGKSSYLRAGLLPRLARDDRTFLSLPVIRPGGGAVSGEAGLLASIESAFQAHRIPLSRAAIRQAIAAGGAALKPLLAQLGAKVFAGMVTGEARKPPAITIAIDQAEEIFSDGEGEQLLSLVRDLVASDEPEVIVLFTIRSDAYDHLETAKPLEGLRQRALALLPMPRGAYQTVIEGPAARLSGTNRPLTIEPRLTQRLLQDIEKGGGSDALPLLAFTLGQLYVDFGGSGALGLADYEEFGGIQGAIEAAVRRVMLAADRDPRVPRDPEARLLLLRRGLIPWLAGIDPDTGSPRRRLARLSDIPADAEPLVRLLVEQRLLSVDRVTVKEGGVERTEVTVEPAHEALLRQWGVLRGWLDEDFAALAVLDGVKRGARDWEANARGPEWLSHTGTRLAEAEAIAARPDLGGIVHRGAAEYLAGCRERDDAEAKAREEQLENERRLKDSQVRLAEADKVAAEQKTQATRRFMRLAIAATIAVALGLAAAGGFAVLNHFQARERDDALAAAEAGRWVARSQGELRDDNAAAAVRSAYRAYRDRPREDTRSALLTALLDLPDLVGSHASPDPAQALVWLPDGSLGFASRGAALRSLVLPGRAAGGGWPSPRIGDLEAGHAMVRAFRFTRPDWLLASLSDGGIVGWGREGRLATGIKSGDGVVWAAAIGPAGRRIVRAEAEGTSIVTCGGEGPERPACAASTIGEDPPRSVAIDEAENVVAVGGEDGRLTLYDAAGVQQGEPIDLGSPVTALALSPRGERVAAGTQAGEIALFDVVSRALLTRTAPIGRPVTVLAFRPRSEPDAVDLAVSCAENAACLMRVLRDADGSWSLGPVTRLPGHKGAPGSLAWSADGALLGTAYADGLIRVWTPSPAADAVGARWHPRDAGRLSRIVTSPAGDLVAAAGDRRVTVFDRRTGGVLRTLRLGDGLDPRALAFAPDGRIAVVYEDGTLAIWPASGEAKPVLRRWDAKANPGVAWLDGGRLLAVALSDGRIALVDPGGGSETFLPSLGPGADAWGLAASPDGKALYASYVKGELRRWDVAAKTHTVLRAASPDLPPAERGAPGSLGVSPDGRWLAVTGDDEAVRLFETAGSGRRVLRTESPATRSVAFSPDGERLAALGTDGRAYVWRGAKGEGDPARDLAFEPSDGSARSASSRPADWLAWDGSGTLLAAVGGTVQVAPLDEAAWRRRAESLELRLADTK</sequence>
<dbReference type="Pfam" id="PF00400">
    <property type="entry name" value="WD40"/>
    <property type="match status" value="2"/>
</dbReference>
<evidence type="ECO:0000259" key="3">
    <source>
        <dbReference type="Pfam" id="PF20703"/>
    </source>
</evidence>
<gene>
    <name evidence="4" type="ORF">EV668_2724</name>
</gene>
<dbReference type="PROSITE" id="PS50294">
    <property type="entry name" value="WD_REPEATS_REGION"/>
    <property type="match status" value="1"/>
</dbReference>
<evidence type="ECO:0000259" key="2">
    <source>
        <dbReference type="Pfam" id="PF13676"/>
    </source>
</evidence>
<evidence type="ECO:0000313" key="5">
    <source>
        <dbReference type="Proteomes" id="UP000295122"/>
    </source>
</evidence>
<comment type="caution">
    <text evidence="4">The sequence shown here is derived from an EMBL/GenBank/DDBJ whole genome shotgun (WGS) entry which is preliminary data.</text>
</comment>
<dbReference type="InterPro" id="IPR000157">
    <property type="entry name" value="TIR_dom"/>
</dbReference>
<dbReference type="SUPFAM" id="SSF52200">
    <property type="entry name" value="Toll/Interleukin receptor TIR domain"/>
    <property type="match status" value="1"/>
</dbReference>
<dbReference type="InterPro" id="IPR015943">
    <property type="entry name" value="WD40/YVTN_repeat-like_dom_sf"/>
</dbReference>
<evidence type="ECO:0000313" key="4">
    <source>
        <dbReference type="EMBL" id="TDR89888.1"/>
    </source>
</evidence>
<organism evidence="4 5">
    <name type="scientific">Enterovirga rhinocerotis</name>
    <dbReference type="NCBI Taxonomy" id="1339210"/>
    <lineage>
        <taxon>Bacteria</taxon>
        <taxon>Pseudomonadati</taxon>
        <taxon>Pseudomonadota</taxon>
        <taxon>Alphaproteobacteria</taxon>
        <taxon>Hyphomicrobiales</taxon>
        <taxon>Methylobacteriaceae</taxon>
        <taxon>Enterovirga</taxon>
    </lineage>
</organism>
<dbReference type="Pfam" id="PF13676">
    <property type="entry name" value="TIR_2"/>
    <property type="match status" value="1"/>
</dbReference>
<keyword evidence="1" id="KW-0853">WD repeat</keyword>